<protein>
    <submittedName>
        <fullName evidence="1">Uncharacterized protein</fullName>
    </submittedName>
</protein>
<comment type="caution">
    <text evidence="1">The sequence shown here is derived from an EMBL/GenBank/DDBJ whole genome shotgun (WGS) entry which is preliminary data.</text>
</comment>
<feature type="non-terminal residue" evidence="1">
    <location>
        <position position="1"/>
    </location>
</feature>
<keyword evidence="2" id="KW-1185">Reference proteome</keyword>
<dbReference type="AlphaFoldDB" id="A0A814CYZ4"/>
<proteinExistence type="predicted"/>
<name>A0A814CYZ4_9BILA</name>
<reference evidence="1" key="1">
    <citation type="submission" date="2021-02" db="EMBL/GenBank/DDBJ databases">
        <authorList>
            <person name="Nowell W R."/>
        </authorList>
    </citation>
    <scope>NUCLEOTIDE SEQUENCE</scope>
    <source>
        <strain evidence="1">Ploen Becks lab</strain>
    </source>
</reference>
<dbReference type="Proteomes" id="UP000663879">
    <property type="component" value="Unassembled WGS sequence"/>
</dbReference>
<organism evidence="1 2">
    <name type="scientific">Brachionus calyciflorus</name>
    <dbReference type="NCBI Taxonomy" id="104777"/>
    <lineage>
        <taxon>Eukaryota</taxon>
        <taxon>Metazoa</taxon>
        <taxon>Spiralia</taxon>
        <taxon>Gnathifera</taxon>
        <taxon>Rotifera</taxon>
        <taxon>Eurotatoria</taxon>
        <taxon>Monogononta</taxon>
        <taxon>Pseudotrocha</taxon>
        <taxon>Ploima</taxon>
        <taxon>Brachionidae</taxon>
        <taxon>Brachionus</taxon>
    </lineage>
</organism>
<sequence length="31" mass="3733">DLYSLNRMAILDDIISSYQFDWNDEKSVDCY</sequence>
<evidence type="ECO:0000313" key="1">
    <source>
        <dbReference type="EMBL" id="CAF0947244.1"/>
    </source>
</evidence>
<evidence type="ECO:0000313" key="2">
    <source>
        <dbReference type="Proteomes" id="UP000663879"/>
    </source>
</evidence>
<gene>
    <name evidence="1" type="ORF">OXX778_LOCUS13751</name>
</gene>
<dbReference type="EMBL" id="CAJNOC010002701">
    <property type="protein sequence ID" value="CAF0947244.1"/>
    <property type="molecule type" value="Genomic_DNA"/>
</dbReference>
<dbReference type="OrthoDB" id="10185883at2759"/>
<accession>A0A814CYZ4</accession>